<sequence length="269" mass="31202">MALWVLPVLLVAWFSWRYAWWRPTTDLHYPRILMYHMITEPVASARFNGLRVSPPMFEQQLHWLKANGWQSFTVSELIDRAKDMPEKSFAITFDDGYSDNVTNALPLLQRYGFKATLYLVVDRHNRDWSRARKAHHDDDELKGIEKLSDEQVDVLLASGCFELAAHTLTHPNFLDTEDAVLQVELVEAKARLEQRFNVSVRSFAYPFGLYRPEHVVLVREAGYDSAVTVREGIDHPDNWSPLELARVKISGRDSMRAFRQRMRAGKRGV</sequence>
<dbReference type="Pfam" id="PF01522">
    <property type="entry name" value="Polysacc_deac_1"/>
    <property type="match status" value="1"/>
</dbReference>
<dbReference type="GO" id="GO:0005975">
    <property type="term" value="P:carbohydrate metabolic process"/>
    <property type="evidence" value="ECO:0007669"/>
    <property type="project" value="InterPro"/>
</dbReference>
<comment type="subcellular location">
    <subcellularLocation>
        <location evidence="1">Secreted</location>
    </subcellularLocation>
</comment>
<gene>
    <name evidence="4" type="ORF">MNBD_GAMMA15-1170</name>
</gene>
<dbReference type="EMBL" id="UOFN01000041">
    <property type="protein sequence ID" value="VAW74860.1"/>
    <property type="molecule type" value="Genomic_DNA"/>
</dbReference>
<dbReference type="CDD" id="cd10918">
    <property type="entry name" value="CE4_NodB_like_5s_6s"/>
    <property type="match status" value="1"/>
</dbReference>
<dbReference type="PROSITE" id="PS51677">
    <property type="entry name" value="NODB"/>
    <property type="match status" value="1"/>
</dbReference>
<dbReference type="InterPro" id="IPR051398">
    <property type="entry name" value="Polysacch_Deacetylase"/>
</dbReference>
<evidence type="ECO:0000313" key="4">
    <source>
        <dbReference type="EMBL" id="VAW74860.1"/>
    </source>
</evidence>
<evidence type="ECO:0000259" key="3">
    <source>
        <dbReference type="PROSITE" id="PS51677"/>
    </source>
</evidence>
<organism evidence="4">
    <name type="scientific">hydrothermal vent metagenome</name>
    <dbReference type="NCBI Taxonomy" id="652676"/>
    <lineage>
        <taxon>unclassified sequences</taxon>
        <taxon>metagenomes</taxon>
        <taxon>ecological metagenomes</taxon>
    </lineage>
</organism>
<dbReference type="PANTHER" id="PTHR34216">
    <property type="match status" value="1"/>
</dbReference>
<dbReference type="AlphaFoldDB" id="A0A3B0YDN4"/>
<dbReference type="InterPro" id="IPR011330">
    <property type="entry name" value="Glyco_hydro/deAcase_b/a-brl"/>
</dbReference>
<dbReference type="GO" id="GO:0016810">
    <property type="term" value="F:hydrolase activity, acting on carbon-nitrogen (but not peptide) bonds"/>
    <property type="evidence" value="ECO:0007669"/>
    <property type="project" value="InterPro"/>
</dbReference>
<evidence type="ECO:0000256" key="1">
    <source>
        <dbReference type="ARBA" id="ARBA00004613"/>
    </source>
</evidence>
<dbReference type="SUPFAM" id="SSF88713">
    <property type="entry name" value="Glycoside hydrolase/deacetylase"/>
    <property type="match status" value="1"/>
</dbReference>
<protein>
    <submittedName>
        <fullName evidence="4">Polysaccharide deacetylase</fullName>
    </submittedName>
</protein>
<dbReference type="InterPro" id="IPR002509">
    <property type="entry name" value="NODB_dom"/>
</dbReference>
<reference evidence="4" key="1">
    <citation type="submission" date="2018-06" db="EMBL/GenBank/DDBJ databases">
        <authorList>
            <person name="Zhirakovskaya E."/>
        </authorList>
    </citation>
    <scope>NUCLEOTIDE SEQUENCE</scope>
</reference>
<evidence type="ECO:0000256" key="2">
    <source>
        <dbReference type="ARBA" id="ARBA00022729"/>
    </source>
</evidence>
<proteinExistence type="predicted"/>
<dbReference type="GO" id="GO:0005576">
    <property type="term" value="C:extracellular region"/>
    <property type="evidence" value="ECO:0007669"/>
    <property type="project" value="UniProtKB-SubCell"/>
</dbReference>
<feature type="domain" description="NodB homology" evidence="3">
    <location>
        <begin position="87"/>
        <end position="269"/>
    </location>
</feature>
<accession>A0A3B0YDN4</accession>
<dbReference type="PANTHER" id="PTHR34216:SF3">
    <property type="entry name" value="POLY-BETA-1,6-N-ACETYL-D-GLUCOSAMINE N-DEACETYLASE"/>
    <property type="match status" value="1"/>
</dbReference>
<dbReference type="Gene3D" id="3.20.20.370">
    <property type="entry name" value="Glycoside hydrolase/deacetylase"/>
    <property type="match status" value="1"/>
</dbReference>
<keyword evidence="2" id="KW-0732">Signal</keyword>
<name>A0A3B0YDN4_9ZZZZ</name>